<organism evidence="1 2">
    <name type="scientific">Pelagivirga sediminicola</name>
    <dbReference type="NCBI Taxonomy" id="2170575"/>
    <lineage>
        <taxon>Bacteria</taxon>
        <taxon>Pseudomonadati</taxon>
        <taxon>Pseudomonadota</taxon>
        <taxon>Alphaproteobacteria</taxon>
        <taxon>Rhodobacterales</taxon>
        <taxon>Paracoccaceae</taxon>
        <taxon>Pelagivirga</taxon>
    </lineage>
</organism>
<protein>
    <submittedName>
        <fullName evidence="1">Uncharacterized protein</fullName>
    </submittedName>
</protein>
<sequence length="330" mass="37315">MTHKKPLHIPRGSRHIADDKWTEYKRRIPATWHAAARRKGYRIDRRLLDRLYVALECLTCGAHTAHRVYTLMAVQPACGGCQQAARQGDATKVGFTLQARDEAHRHYATYTLPCGHEARLQRGRVAKLAKEGPAPGARGYHCDICYARKLQDQAAKLGWSVIGADVEGESNYRQLEHDACGYQQRVSTGNLATGRFNCGGCGESWVSAPSALYMMRFRVPGYGVYVKLGHSCRPDRRMRSELRLGKNVEAELLDEVPMPSGQVARRVELGLHRQLEADHPTKVIPRDELADWINVTREVYTADAEPIIRRMLDEIESPRWPRKTKIKPPS</sequence>
<feature type="non-terminal residue" evidence="1">
    <location>
        <position position="330"/>
    </location>
</feature>
<dbReference type="AlphaFoldDB" id="A0A2T7G222"/>
<dbReference type="RefSeq" id="WP_108693740.1">
    <property type="nucleotide sequence ID" value="NZ_QCYH01000038.1"/>
</dbReference>
<evidence type="ECO:0000313" key="2">
    <source>
        <dbReference type="Proteomes" id="UP000244446"/>
    </source>
</evidence>
<comment type="caution">
    <text evidence="1">The sequence shown here is derived from an EMBL/GenBank/DDBJ whole genome shotgun (WGS) entry which is preliminary data.</text>
</comment>
<gene>
    <name evidence="1" type="ORF">DC366_19080</name>
</gene>
<evidence type="ECO:0000313" key="1">
    <source>
        <dbReference type="EMBL" id="PVA08467.1"/>
    </source>
</evidence>
<name>A0A2T7G222_9RHOB</name>
<proteinExistence type="predicted"/>
<keyword evidence="2" id="KW-1185">Reference proteome</keyword>
<accession>A0A2T7G222</accession>
<dbReference type="OrthoDB" id="7832706at2"/>
<dbReference type="EMBL" id="QCYH01000038">
    <property type="protein sequence ID" value="PVA08467.1"/>
    <property type="molecule type" value="Genomic_DNA"/>
</dbReference>
<dbReference type="Proteomes" id="UP000244446">
    <property type="component" value="Unassembled WGS sequence"/>
</dbReference>
<reference evidence="1 2" key="1">
    <citation type="submission" date="2018-04" db="EMBL/GenBank/DDBJ databases">
        <title>Pelagivirga bohaiensis gen. nov., sp. nov., a bacterium isolated from the Bohai Sea.</title>
        <authorList>
            <person name="Ji X."/>
        </authorList>
    </citation>
    <scope>NUCLEOTIDE SEQUENCE [LARGE SCALE GENOMIC DNA]</scope>
    <source>
        <strain evidence="1 2">BH-SD19</strain>
    </source>
</reference>